<dbReference type="InterPro" id="IPR014031">
    <property type="entry name" value="Ketoacyl_synth_C"/>
</dbReference>
<feature type="compositionally biased region" description="Polar residues" evidence="11">
    <location>
        <begin position="961"/>
        <end position="974"/>
    </location>
</feature>
<keyword evidence="6" id="KW-0276">Fatty acid metabolism</keyword>
<comment type="caution">
    <text evidence="13">The sequence shown here is derived from an EMBL/GenBank/DDBJ whole genome shotgun (WGS) entry which is preliminary data.</text>
</comment>
<dbReference type="SUPFAM" id="SSF53901">
    <property type="entry name" value="Thiolase-like"/>
    <property type="match status" value="2"/>
</dbReference>
<comment type="pathway">
    <text evidence="1">Lipid metabolism; fatty acid biosynthesis.</text>
</comment>
<dbReference type="InterPro" id="IPR020841">
    <property type="entry name" value="PKS_Beta-ketoAc_synthase_dom"/>
</dbReference>
<feature type="domain" description="Ketosynthase family 3 (KS3)" evidence="12">
    <location>
        <begin position="12"/>
        <end position="488"/>
    </location>
</feature>
<evidence type="ECO:0000259" key="12">
    <source>
        <dbReference type="PROSITE" id="PS52004"/>
    </source>
</evidence>
<dbReference type="Gene3D" id="3.10.129.10">
    <property type="entry name" value="Hotdog Thioesterase"/>
    <property type="match status" value="4"/>
</dbReference>
<evidence type="ECO:0000256" key="9">
    <source>
        <dbReference type="ARBA" id="ARBA00023239"/>
    </source>
</evidence>
<protein>
    <submittedName>
        <fullName evidence="13">Beta-ketoacyl synthase N-terminal-like domain-containing protein</fullName>
    </submittedName>
</protein>
<comment type="similarity">
    <text evidence="10">Belongs to the thiolase-like superfamily. Beta-ketoacyl-ACP synthases family.</text>
</comment>
<dbReference type="InterPro" id="IPR010083">
    <property type="entry name" value="FabA"/>
</dbReference>
<evidence type="ECO:0000256" key="5">
    <source>
        <dbReference type="ARBA" id="ARBA00022553"/>
    </source>
</evidence>
<dbReference type="InterPro" id="IPR029069">
    <property type="entry name" value="HotDog_dom_sf"/>
</dbReference>
<feature type="compositionally biased region" description="Low complexity" evidence="11">
    <location>
        <begin position="416"/>
        <end position="431"/>
    </location>
</feature>
<name>A0ABV7GK39_9GAMM</name>
<keyword evidence="8" id="KW-0275">Fatty acid biosynthesis</keyword>
<keyword evidence="5" id="KW-0597">Phosphoprotein</keyword>
<dbReference type="PANTHER" id="PTHR43775">
    <property type="entry name" value="FATTY ACID SYNTHASE"/>
    <property type="match status" value="1"/>
</dbReference>
<gene>
    <name evidence="13" type="ORF">ACFOE0_21220</name>
</gene>
<evidence type="ECO:0000256" key="3">
    <source>
        <dbReference type="ARBA" id="ARBA00022450"/>
    </source>
</evidence>
<feature type="region of interest" description="Disordered" evidence="11">
    <location>
        <begin position="948"/>
        <end position="974"/>
    </location>
</feature>
<keyword evidence="7" id="KW-0443">Lipid metabolism</keyword>
<dbReference type="InterPro" id="IPR013114">
    <property type="entry name" value="FabA_FabZ"/>
</dbReference>
<evidence type="ECO:0000256" key="8">
    <source>
        <dbReference type="ARBA" id="ARBA00023160"/>
    </source>
</evidence>
<sequence>MSSAANSSPPPRGQFAIVGQACRFPGADNPDALWQQLLEGVDCRSELTNSHLGADVTAYTGNKGEADRFYCTRGGYIRDFKFDPTGFELAQAQLQSLDESQQWLLTVARDALIDAGIANNQRAKTGVVVGALSFPDKQTNSYCLPLYHHTVKSALACALEKQDTESSIPFSASGNTRLSNASDAAANIARALGLGPSYFSLDAACASSLYAIKLACDYLAQGKTDVMLAAAVSGADPLFIHMGFSIFQAFPENGISAPFSPESQGLFAGEGAAVLVIKRLEDAQAQGDRILGVIQGAGLSNDGRGQFVLSPNPKGQIAAFERAWLQANEHGFTPGQVDVIECHATGTPLGDKVELGSLDSFFGDKLPETPSPQRPLIGSAKGNVGHLLTAAGMVSMVKTLKGMQQGTVPASPGLPQSSESGSGSEAAQTGTAAGFTTEFASGFAERVARTQQAWPKRADDNTAVNGRKVAGISAFGFGGCNAHLVLTDGPAQSADIEIAPSRQATSSTTLAITGVSAHIGASDSLEALNQTLSQGAVALKELPPKRWKGLEQLLPNHKAPKGGYIESFQLNMMQFKLPATEEDRLIPQQLLLLKQADIAIRDAGLKAGSKTAVLVAMETEPELHQFRGRVELHTLLPGYLEQLGIQLTQAEYQQLEPLVMDAVLDKAQLNQYTSFIGNIMASRVAALWDFSGPAFTLSAGEQGFARGVEVARQLIDAGDADAVVLCSVDLAGGAEACLLGANMDLPPADAAAAMVLCSSGQLALDSKQYGQLSTPVFSLDVASNSDSPSALADTLLTHLGGQYPNATICRHVLAGSGALLADVPTLKTAEILGHSGAAAGMIAAVSALLSDPSYNLEPNSHSNKQSAPETAACMLTSRQDELSSALLLSQSSSDKAALKRRLDKGVQPHEGPSLVKTFTLGGESIADQVQQAALQVLGHYLTKPNTMNSANTAHTPEHTSKNMQASETTQDSDTVQISETVQTSETVFTPETHSVDGAETPEHSANHPVYDNAQASNRDLMSEVHIEFLKGRHHGLSQADTLLKQQIAAILGQSHSIAAATQTTQASIAPSAHTPSQAAQSQVDPTLGAGITQNQTLGSQPATAAAKTCIWDYDDLLEYAEGSIAKVFGPEYAEIDSFRRRVRLPSRDYLLVSRVTKLDAQLGQYQPSTMTTEYDIPVDAPYLVDGQIPWAVAVESGQCDLMLISYLGIDFENRGDRVYRLLDCTLTFLGDLPRGGDTLRYDISINHYARNGDTLLFFFSYRCYVGDTLILKMDNGCAGFFTDKELEDGKGVIRTEAEETARRNAIKGSFTPLLECPTTQFNREQLEPLLTADLVACFGDSHRPAQAALKQDSLRFASHKFMMIEQISSLDAKGGAWGLGEVVGHKFLEPDHWYFPCHFKGDEVMAGSLMAEGCGQLLQFYMLWLGMHSQMQDARFQPLIDAPQKVRCRGQVLPQSATLTYRMEVTELTMHPTPRARANIDILLDGKVVVDFQNLGVMLKENADCHQYSDDSIQSNVAQSYPETAPLMQKVPDQEASTNKGVIPFKHLPAPVMTRFANRTPDTLPFTPWHLFEFATGDIENCFGPEFSVYRGMVPPRTPCGDLQLTTSVTHIDGVRGEFKSISSCRAEYEVPQDAWYFKANSHASQMPYSVLMEIALQPNGFLSGYLGTTLSYQDEPLFFRNLDGKGELLRDLDLRGQTIINNTVLNSTIFSGANIIQKFSFILSTKTDSGAIPFYRGEAVFGYFNDHALTHQAGLDRGETLEPWHITRDQKVDIELDLNAINAFVPAPNKPHWHLAGGQLNFVDTIAIIKDGGQQGLGYAYGERTVDASDWFFPCHFHQDPVMPGSLGVEAMLELLQAFALETGLGDDFKNPRFSWPQSEVLWKYRGQITPHNKQMSLELHITAIEQDEAGLRLTANASLSKDKLRIYEISNLAIKITEAD</sequence>
<dbReference type="RefSeq" id="WP_248934533.1">
    <property type="nucleotide sequence ID" value="NZ_JAKILF010000001.1"/>
</dbReference>
<feature type="region of interest" description="Disordered" evidence="11">
    <location>
        <begin position="405"/>
        <end position="431"/>
    </location>
</feature>
<evidence type="ECO:0000256" key="7">
    <source>
        <dbReference type="ARBA" id="ARBA00023098"/>
    </source>
</evidence>
<evidence type="ECO:0000256" key="11">
    <source>
        <dbReference type="SAM" id="MobiDB-lite"/>
    </source>
</evidence>
<dbReference type="CDD" id="cd01287">
    <property type="entry name" value="FabA"/>
    <property type="match status" value="2"/>
</dbReference>
<dbReference type="Gene3D" id="3.40.47.10">
    <property type="match status" value="2"/>
</dbReference>
<dbReference type="InterPro" id="IPR014030">
    <property type="entry name" value="Ketoacyl_synth_N"/>
</dbReference>
<dbReference type="InterPro" id="IPR016039">
    <property type="entry name" value="Thiolase-like"/>
</dbReference>
<evidence type="ECO:0000256" key="1">
    <source>
        <dbReference type="ARBA" id="ARBA00005194"/>
    </source>
</evidence>
<evidence type="ECO:0000313" key="14">
    <source>
        <dbReference type="Proteomes" id="UP001595621"/>
    </source>
</evidence>
<dbReference type="InterPro" id="IPR050091">
    <property type="entry name" value="PKS_NRPS_Biosynth_Enz"/>
</dbReference>
<dbReference type="Pfam" id="PF00109">
    <property type="entry name" value="ketoacyl-synt"/>
    <property type="match status" value="2"/>
</dbReference>
<dbReference type="Pfam" id="PF02801">
    <property type="entry name" value="Ketoacyl-synt_C"/>
    <property type="match status" value="1"/>
</dbReference>
<keyword evidence="10" id="KW-0808">Transferase</keyword>
<keyword evidence="4" id="KW-0444">Lipid biosynthesis</keyword>
<evidence type="ECO:0000256" key="6">
    <source>
        <dbReference type="ARBA" id="ARBA00022832"/>
    </source>
</evidence>
<accession>A0ABV7GK39</accession>
<evidence type="ECO:0000256" key="2">
    <source>
        <dbReference type="ARBA" id="ARBA00006714"/>
    </source>
</evidence>
<proteinExistence type="inferred from homology"/>
<evidence type="ECO:0000256" key="4">
    <source>
        <dbReference type="ARBA" id="ARBA00022516"/>
    </source>
</evidence>
<keyword evidence="3" id="KW-0596">Phosphopantetheine</keyword>
<dbReference type="PANTHER" id="PTHR43775:SF37">
    <property type="entry name" value="SI:DKEY-61P9.11"/>
    <property type="match status" value="1"/>
</dbReference>
<keyword evidence="9" id="KW-0456">Lyase</keyword>
<dbReference type="EMBL" id="JBHRTD010000018">
    <property type="protein sequence ID" value="MFC3140678.1"/>
    <property type="molecule type" value="Genomic_DNA"/>
</dbReference>
<dbReference type="CDD" id="cd00833">
    <property type="entry name" value="PKS"/>
    <property type="match status" value="1"/>
</dbReference>
<evidence type="ECO:0000313" key="13">
    <source>
        <dbReference type="EMBL" id="MFC3140678.1"/>
    </source>
</evidence>
<comment type="similarity">
    <text evidence="2">Belongs to the thioester dehydratase family. FabA subfamily.</text>
</comment>
<reference evidence="14" key="1">
    <citation type="journal article" date="2019" name="Int. J. Syst. Evol. Microbiol.">
        <title>The Global Catalogue of Microorganisms (GCM) 10K type strain sequencing project: providing services to taxonomists for standard genome sequencing and annotation.</title>
        <authorList>
            <consortium name="The Broad Institute Genomics Platform"/>
            <consortium name="The Broad Institute Genome Sequencing Center for Infectious Disease"/>
            <person name="Wu L."/>
            <person name="Ma J."/>
        </authorList>
    </citation>
    <scope>NUCLEOTIDE SEQUENCE [LARGE SCALE GENOMIC DNA]</scope>
    <source>
        <strain evidence="14">KCTC 52277</strain>
    </source>
</reference>
<dbReference type="Proteomes" id="UP001595621">
    <property type="component" value="Unassembled WGS sequence"/>
</dbReference>
<dbReference type="PROSITE" id="PS52004">
    <property type="entry name" value="KS3_2"/>
    <property type="match status" value="1"/>
</dbReference>
<dbReference type="SUPFAM" id="SSF54637">
    <property type="entry name" value="Thioesterase/thiol ester dehydrase-isomerase"/>
    <property type="match status" value="4"/>
</dbReference>
<keyword evidence="14" id="KW-1185">Reference proteome</keyword>
<evidence type="ECO:0000256" key="10">
    <source>
        <dbReference type="RuleBase" id="RU003694"/>
    </source>
</evidence>
<dbReference type="Pfam" id="PF07977">
    <property type="entry name" value="FabA"/>
    <property type="match status" value="2"/>
</dbReference>
<dbReference type="SMART" id="SM00825">
    <property type="entry name" value="PKS_KS"/>
    <property type="match status" value="1"/>
</dbReference>
<organism evidence="13 14">
    <name type="scientific">Shewanella submarina</name>
    <dbReference type="NCBI Taxonomy" id="2016376"/>
    <lineage>
        <taxon>Bacteria</taxon>
        <taxon>Pseudomonadati</taxon>
        <taxon>Pseudomonadota</taxon>
        <taxon>Gammaproteobacteria</taxon>
        <taxon>Alteromonadales</taxon>
        <taxon>Shewanellaceae</taxon>
        <taxon>Shewanella</taxon>
    </lineage>
</organism>